<evidence type="ECO:0000313" key="2">
    <source>
        <dbReference type="EMBL" id="AQU70473.1"/>
    </source>
</evidence>
<dbReference type="AlphaFoldDB" id="A0A1U9R2J5"/>
<evidence type="ECO:0000256" key="1">
    <source>
        <dbReference type="SAM" id="SignalP"/>
    </source>
</evidence>
<accession>A0A1U9R2J5</accession>
<organism evidence="2 3">
    <name type="scientific">Streptomyces niveus</name>
    <name type="common">Streptomyces spheroides</name>
    <dbReference type="NCBI Taxonomy" id="193462"/>
    <lineage>
        <taxon>Bacteria</taxon>
        <taxon>Bacillati</taxon>
        <taxon>Actinomycetota</taxon>
        <taxon>Actinomycetes</taxon>
        <taxon>Kitasatosporales</taxon>
        <taxon>Streptomycetaceae</taxon>
        <taxon>Streptomyces</taxon>
    </lineage>
</organism>
<protein>
    <submittedName>
        <fullName evidence="2">Uncharacterized protein</fullName>
    </submittedName>
</protein>
<sequence>MFKSKRTRAIVWTSAALGVAATAVGGVALAAAGGVTAPYAQASGVINADGSIVRSKGISSVSLGAAAGRFCVKFSDPRLNVDEITPVATLTTGGYPGFIYVHPGATSECGNATDNLLIVTANDQQGGAYKQFSLLVP</sequence>
<gene>
    <name evidence="2" type="ORF">BBN63_34220</name>
</gene>
<keyword evidence="3" id="KW-1185">Reference proteome</keyword>
<name>A0A1U9R2J5_STRNV</name>
<feature type="chain" id="PRO_5012052774" evidence="1">
    <location>
        <begin position="31"/>
        <end position="137"/>
    </location>
</feature>
<dbReference type="EMBL" id="CP018047">
    <property type="protein sequence ID" value="AQU70473.1"/>
    <property type="molecule type" value="Genomic_DNA"/>
</dbReference>
<evidence type="ECO:0000313" key="3">
    <source>
        <dbReference type="Proteomes" id="UP000189677"/>
    </source>
</evidence>
<reference evidence="2 3" key="1">
    <citation type="submission" date="2016-11" db="EMBL/GenBank/DDBJ databases">
        <title>Complete genome sequence of Streptomyces niveus SCSIO 3406.</title>
        <authorList>
            <person name="Zhu Q."/>
            <person name="Cheng W."/>
            <person name="Song Y."/>
            <person name="Li Q."/>
            <person name="Ju J."/>
        </authorList>
    </citation>
    <scope>NUCLEOTIDE SEQUENCE [LARGE SCALE GENOMIC DNA]</scope>
    <source>
        <strain evidence="2 3">SCSIO 3406</strain>
    </source>
</reference>
<dbReference type="Proteomes" id="UP000189677">
    <property type="component" value="Chromosome"/>
</dbReference>
<keyword evidence="1" id="KW-0732">Signal</keyword>
<proteinExistence type="predicted"/>
<dbReference type="RefSeq" id="WP_078079171.1">
    <property type="nucleotide sequence ID" value="NZ_CP018047.1"/>
</dbReference>
<feature type="signal peptide" evidence="1">
    <location>
        <begin position="1"/>
        <end position="30"/>
    </location>
</feature>
<dbReference type="OrthoDB" id="4223102at2"/>
<dbReference type="KEGG" id="snw:BBN63_34220"/>